<accession>A0ABS0A8R1</accession>
<proteinExistence type="predicted"/>
<dbReference type="EMBL" id="JADKYU010000614">
    <property type="protein sequence ID" value="MBF4984987.1"/>
    <property type="molecule type" value="Genomic_DNA"/>
</dbReference>
<reference evidence="1 2" key="1">
    <citation type="submission" date="2020-11" db="EMBL/GenBank/DDBJ databases">
        <title>P. mediterranea TC4 genome.</title>
        <authorList>
            <person name="Molmeret M."/>
        </authorList>
    </citation>
    <scope>NUCLEOTIDE SEQUENCE [LARGE SCALE GENOMIC DNA]</scope>
    <source>
        <strain evidence="1 2">TC4</strain>
    </source>
</reference>
<dbReference type="Gene3D" id="3.50.50.60">
    <property type="entry name" value="FAD/NAD(P)-binding domain"/>
    <property type="match status" value="1"/>
</dbReference>
<keyword evidence="2" id="KW-1185">Reference proteome</keyword>
<organism evidence="1 2">
    <name type="scientific">Nonlabens mediterrranea</name>
    <dbReference type="NCBI Taxonomy" id="1419947"/>
    <lineage>
        <taxon>Bacteria</taxon>
        <taxon>Pseudomonadati</taxon>
        <taxon>Bacteroidota</taxon>
        <taxon>Flavobacteriia</taxon>
        <taxon>Flavobacteriales</taxon>
        <taxon>Flavobacteriaceae</taxon>
        <taxon>Nonlabens</taxon>
    </lineage>
</organism>
<dbReference type="PANTHER" id="PTHR39757">
    <property type="match status" value="1"/>
</dbReference>
<name>A0ABS0A8R1_9FLAO</name>
<evidence type="ECO:0000313" key="1">
    <source>
        <dbReference type="EMBL" id="MBF4984987.1"/>
    </source>
</evidence>
<dbReference type="Proteomes" id="UP001194729">
    <property type="component" value="Unassembled WGS sequence"/>
</dbReference>
<gene>
    <name evidence="1" type="ORF">FNJ87_11785</name>
</gene>
<dbReference type="InterPro" id="IPR036188">
    <property type="entry name" value="FAD/NAD-bd_sf"/>
</dbReference>
<dbReference type="Pfam" id="PF05834">
    <property type="entry name" value="Lycopene_cycl"/>
    <property type="match status" value="1"/>
</dbReference>
<protein>
    <submittedName>
        <fullName evidence="1">Lycopene cyclase</fullName>
    </submittedName>
</protein>
<feature type="non-terminal residue" evidence="1">
    <location>
        <position position="380"/>
    </location>
</feature>
<evidence type="ECO:0000313" key="2">
    <source>
        <dbReference type="Proteomes" id="UP001194729"/>
    </source>
</evidence>
<sequence length="380" mass="43884">MDHHYDIAIIGLGCAGSHVAIELIKQCPDIKIVVIDNAAAILHKKWSFWEKGVGKWDHIILKEWSRGLFKTDLDSINLDMNPYVYKTINSVDFIAFAKAKLKESNHSTFINSTVIDIDETDSELHAINHSDGTVHAKLVLDSRIDHQFFKDQKAITIQQHFKGWTIETTKDTFNPECFTMMDYSLKDQGTTSFTYILPYSSRKALIEFTYFSPDLVEDTVYDTFLKRYITEQLNITDYKIVEVEKGIIPMTTYDFNQHHSQNCFKIGTAGGWVKPSTGYSFKMTEKKAAILVRNYVNGLPLLTDLFTKRFSIYDSSMLSVLRDFNKDGPMFFHRLYKNNAIHNLFKFLDEETTLSEEISIMKSMTSLRMIKAFKKSLYHA</sequence>
<dbReference type="PANTHER" id="PTHR39757:SF5">
    <property type="entry name" value="OS02G0190600 PROTEIN"/>
    <property type="match status" value="1"/>
</dbReference>
<comment type="caution">
    <text evidence="1">The sequence shown here is derived from an EMBL/GenBank/DDBJ whole genome shotgun (WGS) entry which is preliminary data.</text>
</comment>
<dbReference type="SUPFAM" id="SSF51905">
    <property type="entry name" value="FAD/NAD(P)-binding domain"/>
    <property type="match status" value="1"/>
</dbReference>